<comment type="function">
    <text evidence="2">Functions as a ribosomal silencing factor. Interacts with ribosomal protein uL14 (rplN), blocking formation of intersubunit bridge B8. Prevents association of the 30S and 50S ribosomal subunits and the formation of functional ribosomes, thus repressing translation.</text>
</comment>
<keyword evidence="2" id="KW-0678">Repressor</keyword>
<evidence type="ECO:0000313" key="3">
    <source>
        <dbReference type="EMBL" id="MBA9076924.1"/>
    </source>
</evidence>
<keyword evidence="2" id="KW-0810">Translation regulation</keyword>
<comment type="caution">
    <text evidence="3">The sequence shown here is derived from an EMBL/GenBank/DDBJ whole genome shotgun (WGS) entry which is preliminary data.</text>
</comment>
<dbReference type="PANTHER" id="PTHR21043:SF0">
    <property type="entry name" value="MITOCHONDRIAL ASSEMBLY OF RIBOSOMAL LARGE SUBUNIT PROTEIN 1"/>
    <property type="match status" value="1"/>
</dbReference>
<dbReference type="InterPro" id="IPR004394">
    <property type="entry name" value="Iojap/RsfS/C7orf30"/>
</dbReference>
<dbReference type="RefSeq" id="WP_182512608.1">
    <property type="nucleotide sequence ID" value="NZ_JACJIQ010000005.1"/>
</dbReference>
<gene>
    <name evidence="2" type="primary">rsfS</name>
    <name evidence="3" type="ORF">FHS90_001632</name>
</gene>
<comment type="subcellular location">
    <subcellularLocation>
        <location evidence="2">Cytoplasm</location>
    </subcellularLocation>
</comment>
<evidence type="ECO:0000256" key="2">
    <source>
        <dbReference type="HAMAP-Rule" id="MF_01477"/>
    </source>
</evidence>
<comment type="subunit">
    <text evidence="2">Interacts with ribosomal protein uL14 (rplN).</text>
</comment>
<dbReference type="InterPro" id="IPR043519">
    <property type="entry name" value="NT_sf"/>
</dbReference>
<dbReference type="Gene3D" id="3.30.460.10">
    <property type="entry name" value="Beta Polymerase, domain 2"/>
    <property type="match status" value="1"/>
</dbReference>
<evidence type="ECO:0000313" key="4">
    <source>
        <dbReference type="Proteomes" id="UP000563094"/>
    </source>
</evidence>
<dbReference type="HAMAP" id="MF_01477">
    <property type="entry name" value="Iojap_RsfS"/>
    <property type="match status" value="1"/>
</dbReference>
<keyword evidence="4" id="KW-1185">Reference proteome</keyword>
<protein>
    <recommendedName>
        <fullName evidence="2">Ribosomal silencing factor RsfS</fullName>
    </recommendedName>
</protein>
<dbReference type="GO" id="GO:0042256">
    <property type="term" value="P:cytosolic ribosome assembly"/>
    <property type="evidence" value="ECO:0007669"/>
    <property type="project" value="UniProtKB-UniRule"/>
</dbReference>
<comment type="similarity">
    <text evidence="1 2">Belongs to the Iojap/RsfS family.</text>
</comment>
<dbReference type="SUPFAM" id="SSF81301">
    <property type="entry name" value="Nucleotidyltransferase"/>
    <property type="match status" value="1"/>
</dbReference>
<dbReference type="GO" id="GO:0017148">
    <property type="term" value="P:negative regulation of translation"/>
    <property type="evidence" value="ECO:0007669"/>
    <property type="project" value="UniProtKB-UniRule"/>
</dbReference>
<dbReference type="GO" id="GO:0043023">
    <property type="term" value="F:ribosomal large subunit binding"/>
    <property type="evidence" value="ECO:0007669"/>
    <property type="project" value="TreeGrafter"/>
</dbReference>
<accession>A0A839GBJ2</accession>
<dbReference type="Pfam" id="PF02410">
    <property type="entry name" value="RsfS"/>
    <property type="match status" value="1"/>
</dbReference>
<dbReference type="GO" id="GO:0090071">
    <property type="term" value="P:negative regulation of ribosome biogenesis"/>
    <property type="evidence" value="ECO:0007669"/>
    <property type="project" value="UniProtKB-UniRule"/>
</dbReference>
<dbReference type="Proteomes" id="UP000563094">
    <property type="component" value="Unassembled WGS sequence"/>
</dbReference>
<sequence length="132" mass="14923">MKHNKIQDNSDILAELVVKGMQERKAADIVVLNLKSLKNAVSDYFIISSANSDTQLDAIASSIEEEVFKLTKEHPWQSEGRTNREWVVLDYVDVVAHIFLKDKRNFYALEELWGDAEITHVASEEGSTPAAF</sequence>
<keyword evidence="2" id="KW-0963">Cytoplasm</keyword>
<evidence type="ECO:0000256" key="1">
    <source>
        <dbReference type="ARBA" id="ARBA00010574"/>
    </source>
</evidence>
<reference evidence="3 4" key="1">
    <citation type="submission" date="2020-08" db="EMBL/GenBank/DDBJ databases">
        <title>Genomic Encyclopedia of Type Strains, Phase IV (KMG-IV): sequencing the most valuable type-strain genomes for metagenomic binning, comparative biology and taxonomic classification.</title>
        <authorList>
            <person name="Goeker M."/>
        </authorList>
    </citation>
    <scope>NUCLEOTIDE SEQUENCE [LARGE SCALE GENOMIC DNA]</scope>
    <source>
        <strain evidence="3 4">DSM 29854</strain>
    </source>
</reference>
<dbReference type="GO" id="GO:0005737">
    <property type="term" value="C:cytoplasm"/>
    <property type="evidence" value="ECO:0007669"/>
    <property type="project" value="UniProtKB-SubCell"/>
</dbReference>
<dbReference type="AlphaFoldDB" id="A0A839GBJ2"/>
<name>A0A839GBJ2_9BACT</name>
<organism evidence="3 4">
    <name type="scientific">Rufibacter quisquiliarum</name>
    <dbReference type="NCBI Taxonomy" id="1549639"/>
    <lineage>
        <taxon>Bacteria</taxon>
        <taxon>Pseudomonadati</taxon>
        <taxon>Bacteroidota</taxon>
        <taxon>Cytophagia</taxon>
        <taxon>Cytophagales</taxon>
        <taxon>Hymenobacteraceae</taxon>
        <taxon>Rufibacter</taxon>
    </lineage>
</organism>
<dbReference type="EMBL" id="JACJIQ010000005">
    <property type="protein sequence ID" value="MBA9076924.1"/>
    <property type="molecule type" value="Genomic_DNA"/>
</dbReference>
<dbReference type="NCBIfam" id="TIGR00090">
    <property type="entry name" value="rsfS_iojap_ybeB"/>
    <property type="match status" value="1"/>
</dbReference>
<dbReference type="PANTHER" id="PTHR21043">
    <property type="entry name" value="IOJAP SUPERFAMILY ORTHOLOG"/>
    <property type="match status" value="1"/>
</dbReference>
<proteinExistence type="inferred from homology"/>